<comment type="caution">
    <text evidence="1">The sequence shown here is derived from an EMBL/GenBank/DDBJ whole genome shotgun (WGS) entry which is preliminary data.</text>
</comment>
<sequence length="53" mass="6371">MQYAPTWDNRKRKMNNEKIRYPAKLAGIPDALIFFSHPFPRIKTRKGWIPEKI</sequence>
<dbReference type="PATRIC" id="fig|1411021.3.peg.1695"/>
<protein>
    <submittedName>
        <fullName evidence="1">Uncharacterized protein</fullName>
    </submittedName>
</protein>
<keyword evidence="2" id="KW-1185">Reference proteome</keyword>
<dbReference type="AlphaFoldDB" id="W2CMP3"/>
<dbReference type="Proteomes" id="UP000018874">
    <property type="component" value="Unassembled WGS sequence"/>
</dbReference>
<accession>W2CMP3</accession>
<gene>
    <name evidence="1" type="ORF">T231_13005</name>
</gene>
<reference evidence="1 2" key="1">
    <citation type="submission" date="2013-11" db="EMBL/GenBank/DDBJ databases">
        <title>Single cell genomics of uncultured Tannerella BU063 (oral taxon 286).</title>
        <authorList>
            <person name="Beall C.J."/>
            <person name="Campbell A.G."/>
            <person name="Griffen A.L."/>
            <person name="Podar M."/>
            <person name="Leys E.J."/>
        </authorList>
    </citation>
    <scope>NUCLEOTIDE SEQUENCE [LARGE SCALE GENOMIC DNA]</scope>
    <source>
        <strain evidence="1">Cell 6/7/9</strain>
    </source>
</reference>
<proteinExistence type="predicted"/>
<evidence type="ECO:0000313" key="1">
    <source>
        <dbReference type="EMBL" id="ETK08435.1"/>
    </source>
</evidence>
<organism evidence="1 2">
    <name type="scientific">Tannerella sp. oral taxon BU063 isolate Cell 6/7/9</name>
    <dbReference type="NCBI Taxonomy" id="1411021"/>
    <lineage>
        <taxon>Bacteria</taxon>
        <taxon>Pseudomonadati</taxon>
        <taxon>Bacteroidota</taxon>
        <taxon>Bacteroidia</taxon>
        <taxon>Bacteroidales</taxon>
        <taxon>Tannerellaceae</taxon>
        <taxon>Tannerella</taxon>
    </lineage>
</organism>
<evidence type="ECO:0000313" key="2">
    <source>
        <dbReference type="Proteomes" id="UP000018874"/>
    </source>
</evidence>
<dbReference type="EMBL" id="AYYD01001179">
    <property type="protein sequence ID" value="ETK08435.1"/>
    <property type="molecule type" value="Genomic_DNA"/>
</dbReference>
<name>W2CMP3_9BACT</name>